<reference evidence="2" key="1">
    <citation type="submission" date="2017-05" db="EMBL/GenBank/DDBJ databases">
        <authorList>
            <person name="Varghese N."/>
            <person name="Submissions S."/>
        </authorList>
    </citation>
    <scope>NUCLEOTIDE SEQUENCE</scope>
    <source>
        <strain evidence="2">DSM 45262</strain>
    </source>
</reference>
<proteinExistence type="predicted"/>
<sequence>MENDVLIIEDFEEKVDVMRFYYQVIGDGKFLQALNEFRLGQGFGIGPVCCTFAMDYEPWEEGYFGDSGVNFSIHPPLVEIEENAIVDYETFYQYLKEASDNYLTRNHHDKDKVKAYLQEIKHKFDISQ</sequence>
<accession>A0AA45WPU3</accession>
<feature type="domain" description="CDI immunity protein" evidence="1">
    <location>
        <begin position="14"/>
        <end position="117"/>
    </location>
</feature>
<protein>
    <recommendedName>
        <fullName evidence="1">CDI immunity protein domain-containing protein</fullName>
    </recommendedName>
</protein>
<comment type="caution">
    <text evidence="2">The sequence shown here is derived from an EMBL/GenBank/DDBJ whole genome shotgun (WGS) entry which is preliminary data.</text>
</comment>
<dbReference type="RefSeq" id="WP_102993398.1">
    <property type="nucleotide sequence ID" value="NZ_FXTU01000004.1"/>
</dbReference>
<evidence type="ECO:0000259" key="1">
    <source>
        <dbReference type="Pfam" id="PF18624"/>
    </source>
</evidence>
<keyword evidence="3" id="KW-1185">Reference proteome</keyword>
<name>A0AA45WPU3_9BACL</name>
<dbReference type="CDD" id="cd20688">
    <property type="entry name" value="CdiI_Ecoli_Nm-like"/>
    <property type="match status" value="1"/>
</dbReference>
<evidence type="ECO:0000313" key="2">
    <source>
        <dbReference type="EMBL" id="SMP22682.1"/>
    </source>
</evidence>
<dbReference type="AlphaFoldDB" id="A0AA45WPU3"/>
<dbReference type="EMBL" id="FXTU01000004">
    <property type="protein sequence ID" value="SMP22682.1"/>
    <property type="molecule type" value="Genomic_DNA"/>
</dbReference>
<gene>
    <name evidence="2" type="ORF">SAMN06265361_10494</name>
</gene>
<dbReference type="InterPro" id="IPR041256">
    <property type="entry name" value="CdiI_4"/>
</dbReference>
<evidence type="ECO:0000313" key="3">
    <source>
        <dbReference type="Proteomes" id="UP001157946"/>
    </source>
</evidence>
<dbReference type="Proteomes" id="UP001157946">
    <property type="component" value="Unassembled WGS sequence"/>
</dbReference>
<organism evidence="2 3">
    <name type="scientific">Laceyella tengchongensis</name>
    <dbReference type="NCBI Taxonomy" id="574699"/>
    <lineage>
        <taxon>Bacteria</taxon>
        <taxon>Bacillati</taxon>
        <taxon>Bacillota</taxon>
        <taxon>Bacilli</taxon>
        <taxon>Bacillales</taxon>
        <taxon>Thermoactinomycetaceae</taxon>
        <taxon>Laceyella</taxon>
    </lineage>
</organism>
<dbReference type="Pfam" id="PF18624">
    <property type="entry name" value="CdiI_4"/>
    <property type="match status" value="1"/>
</dbReference>